<proteinExistence type="predicted"/>
<dbReference type="EnsemblMetazoa" id="Aqu2.1.19791_001">
    <property type="protein sequence ID" value="Aqu2.1.19791_001"/>
    <property type="gene ID" value="Aqu2.1.19791"/>
</dbReference>
<organism evidence="2">
    <name type="scientific">Amphimedon queenslandica</name>
    <name type="common">Sponge</name>
    <dbReference type="NCBI Taxonomy" id="400682"/>
    <lineage>
        <taxon>Eukaryota</taxon>
        <taxon>Metazoa</taxon>
        <taxon>Porifera</taxon>
        <taxon>Demospongiae</taxon>
        <taxon>Heteroscleromorpha</taxon>
        <taxon>Haplosclerida</taxon>
        <taxon>Niphatidae</taxon>
        <taxon>Amphimedon</taxon>
    </lineage>
</organism>
<dbReference type="InParanoid" id="A0A1X7TX19"/>
<name>A0A1X7TX19_AMPQE</name>
<keyword evidence="1" id="KW-0472">Membrane</keyword>
<keyword evidence="1" id="KW-1133">Transmembrane helix</keyword>
<accession>A0A1X7TX19</accession>
<feature type="transmembrane region" description="Helical" evidence="1">
    <location>
        <begin position="319"/>
        <end position="340"/>
    </location>
</feature>
<reference evidence="2" key="1">
    <citation type="submission" date="2017-05" db="UniProtKB">
        <authorList>
            <consortium name="EnsemblMetazoa"/>
        </authorList>
    </citation>
    <scope>IDENTIFICATION</scope>
</reference>
<feature type="transmembrane region" description="Helical" evidence="1">
    <location>
        <begin position="212"/>
        <end position="235"/>
    </location>
</feature>
<evidence type="ECO:0000313" key="2">
    <source>
        <dbReference type="EnsemblMetazoa" id="Aqu2.1.19791_001"/>
    </source>
</evidence>
<evidence type="ECO:0000256" key="1">
    <source>
        <dbReference type="SAM" id="Phobius"/>
    </source>
</evidence>
<keyword evidence="1" id="KW-0812">Transmembrane</keyword>
<sequence length="412" mass="47765">MQYKQAYDIIIIDWYTDKQKKGGSSVGQTTYLNKTSIGLTNGSMATQETKLLTDTEYQPAYGALYGNQVETTHNEEQQVTIDIEEYSNHNAGKRLQKIDYLCKAWEDYKAKQGATLHREEKFDCTDSCIKAYSKYFTNTPAVRVRSRILDTIKKARIIGRNMMISSVSRNLLHASVREAIVYLSLVAMLPFFALSIAIYVTDDSKLPIEKNLTTIGISFNVVGLLFTCLDVGLYFRHRGCRLIKRIRNRERLIQPRDDEEAEYCKGLACKGMCGKGWVRGMDIIRIIVLETIFYPNLIIKMFKFIVLYESQNEISSLDWAAAVLSLFCIIVFVYLKKAYVFAKMIFSIRNIRTETKENTKVIIFFVFYMFGIMFLQVLMIATIGTRFREIYTNGKKNVMKKDYRYVEKDWML</sequence>
<dbReference type="AlphaFoldDB" id="A0A1X7TX19"/>
<feature type="transmembrane region" description="Helical" evidence="1">
    <location>
        <begin position="179"/>
        <end position="200"/>
    </location>
</feature>
<protein>
    <submittedName>
        <fullName evidence="2">Uncharacterized protein</fullName>
    </submittedName>
</protein>
<feature type="transmembrane region" description="Helical" evidence="1">
    <location>
        <begin position="286"/>
        <end position="307"/>
    </location>
</feature>
<feature type="transmembrane region" description="Helical" evidence="1">
    <location>
        <begin position="361"/>
        <end position="383"/>
    </location>
</feature>